<dbReference type="Proteomes" id="UP000464700">
    <property type="component" value="Chromosome"/>
</dbReference>
<reference evidence="1 2" key="1">
    <citation type="submission" date="2019-09" db="EMBL/GenBank/DDBJ databases">
        <title>Emergence of a chromosome-mediated tetracycline resistance gene in Proteus strain.</title>
        <authorList>
            <person name="He D."/>
            <person name="Wang L."/>
        </authorList>
    </citation>
    <scope>NUCLEOTIDE SEQUENCE [LARGE SCALE GENOMIC DNA]</scope>
    <source>
        <strain evidence="1 2">T60</strain>
    </source>
</reference>
<proteinExistence type="predicted"/>
<gene>
    <name evidence="1" type="ORF">F1325_04095</name>
</gene>
<keyword evidence="2" id="KW-1185">Reference proteome</keyword>
<accession>A0A6I7D4N8</accession>
<dbReference type="RefSeq" id="WP_109371522.1">
    <property type="nucleotide sequence ID" value="NZ_CP043925.1"/>
</dbReference>
<evidence type="ECO:0000313" key="2">
    <source>
        <dbReference type="Proteomes" id="UP000464700"/>
    </source>
</evidence>
<dbReference type="EMBL" id="CP043925">
    <property type="protein sequence ID" value="QHN09694.1"/>
    <property type="molecule type" value="Genomic_DNA"/>
</dbReference>
<organism evidence="1 2">
    <name type="scientific">Proteus columbae</name>
    <dbReference type="NCBI Taxonomy" id="1987580"/>
    <lineage>
        <taxon>Bacteria</taxon>
        <taxon>Pseudomonadati</taxon>
        <taxon>Pseudomonadota</taxon>
        <taxon>Gammaproteobacteria</taxon>
        <taxon>Enterobacterales</taxon>
        <taxon>Morganellaceae</taxon>
        <taxon>Proteus</taxon>
    </lineage>
</organism>
<evidence type="ECO:0000313" key="1">
    <source>
        <dbReference type="EMBL" id="QHN09694.1"/>
    </source>
</evidence>
<protein>
    <submittedName>
        <fullName evidence="1">Uncharacterized protein</fullName>
    </submittedName>
</protein>
<sequence length="150" mass="17538">MIFFDEIRHKIESSAFFSNMGKADLQADNVILFSDLESLLLSELDFIWLPTSPTQDDPFYTKQTLPKALIEQRIKITRCVMDSVKNIPCTPFKYDAHDFNIAAKNAISYAFRQYLSEKYFSLGDNWENIVNIYYQGYWPIGIYHNKVITI</sequence>
<dbReference type="AlphaFoldDB" id="A0A6I7D4N8"/>
<name>A0A6I7D4N8_9GAMM</name>
<dbReference type="KEGG" id="pcol:F1325_04095"/>